<name>A0A1V8M2E3_9GAMM</name>
<gene>
    <name evidence="2" type="ORF">AU255_15935</name>
</gene>
<dbReference type="Gene3D" id="1.20.120.520">
    <property type="entry name" value="nmb1532 protein domain like"/>
    <property type="match status" value="1"/>
</dbReference>
<feature type="domain" description="Hemerythrin-like" evidence="1">
    <location>
        <begin position="42"/>
        <end position="174"/>
    </location>
</feature>
<proteinExistence type="predicted"/>
<comment type="caution">
    <text evidence="2">The sequence shown here is derived from an EMBL/GenBank/DDBJ whole genome shotgun (WGS) entry which is preliminary data.</text>
</comment>
<reference evidence="2 3" key="1">
    <citation type="submission" date="2015-12" db="EMBL/GenBank/DDBJ databases">
        <authorList>
            <person name="Shamseldin A."/>
            <person name="Moawad H."/>
            <person name="Abd El-Rahim W.M."/>
            <person name="Sadowsky M.J."/>
        </authorList>
    </citation>
    <scope>NUCLEOTIDE SEQUENCE [LARGE SCALE GENOMIC DNA]</scope>
    <source>
        <strain evidence="2 3">WF1</strain>
    </source>
</reference>
<evidence type="ECO:0000313" key="3">
    <source>
        <dbReference type="Proteomes" id="UP000191980"/>
    </source>
</evidence>
<dbReference type="InterPro" id="IPR012312">
    <property type="entry name" value="Hemerythrin-like"/>
</dbReference>
<accession>A0A1V8M2E3</accession>
<dbReference type="Pfam" id="PF01814">
    <property type="entry name" value="Hemerythrin"/>
    <property type="match status" value="1"/>
</dbReference>
<sequence>MAHFLGYVFIAAPKKSNSTYSLKGFWMEFKYEEPLTGFSDGLVVLKSYHEDFLERGKQLLQLAANIKQNGMNEDYANQCMEAYCHYSHATHLHHRDEEQSLFPLLLGSSVLVDGMIERLIMDHEEIEESWSKLAKQLSNPGTITNFDYFLHQATEFEKILREHLIREDEDFSPQVKKILTSEQIKQAGEKMAELRHLTV</sequence>
<evidence type="ECO:0000313" key="2">
    <source>
        <dbReference type="EMBL" id="OQK15702.1"/>
    </source>
</evidence>
<dbReference type="EMBL" id="LPUF01000003">
    <property type="protein sequence ID" value="OQK15702.1"/>
    <property type="molecule type" value="Genomic_DNA"/>
</dbReference>
<keyword evidence="3" id="KW-1185">Reference proteome</keyword>
<dbReference type="STRING" id="1420851.AU255_15935"/>
<evidence type="ECO:0000259" key="1">
    <source>
        <dbReference type="Pfam" id="PF01814"/>
    </source>
</evidence>
<protein>
    <recommendedName>
        <fullName evidence="1">Hemerythrin-like domain-containing protein</fullName>
    </recommendedName>
</protein>
<dbReference type="Proteomes" id="UP000191980">
    <property type="component" value="Unassembled WGS sequence"/>
</dbReference>
<dbReference type="AlphaFoldDB" id="A0A1V8M2E3"/>
<organism evidence="2 3">
    <name type="scientific">Methyloprofundus sedimenti</name>
    <dbReference type="NCBI Taxonomy" id="1420851"/>
    <lineage>
        <taxon>Bacteria</taxon>
        <taxon>Pseudomonadati</taxon>
        <taxon>Pseudomonadota</taxon>
        <taxon>Gammaproteobacteria</taxon>
        <taxon>Methylococcales</taxon>
        <taxon>Methylococcaceae</taxon>
        <taxon>Methyloprofundus</taxon>
    </lineage>
</organism>